<dbReference type="InterPro" id="IPR039123">
    <property type="entry name" value="PPTC7"/>
</dbReference>
<dbReference type="SMART" id="SM00331">
    <property type="entry name" value="PP2C_SIG"/>
    <property type="match status" value="1"/>
</dbReference>
<proteinExistence type="inferred from homology"/>
<accession>A0ABQ9KNL9</accession>
<dbReference type="InterPro" id="IPR036457">
    <property type="entry name" value="PPM-type-like_dom_sf"/>
</dbReference>
<dbReference type="SUPFAM" id="SSF81606">
    <property type="entry name" value="PP2C-like"/>
    <property type="match status" value="1"/>
</dbReference>
<comment type="cofactor">
    <cofactor evidence="1">
        <name>Mn(2+)</name>
        <dbReference type="ChEBI" id="CHEBI:29035"/>
    </cofactor>
</comment>
<evidence type="ECO:0000313" key="4">
    <source>
        <dbReference type="Proteomes" id="UP001174677"/>
    </source>
</evidence>
<organism evidence="3 4">
    <name type="scientific">Hevea brasiliensis</name>
    <name type="common">Para rubber tree</name>
    <name type="synonym">Siphonia brasiliensis</name>
    <dbReference type="NCBI Taxonomy" id="3981"/>
    <lineage>
        <taxon>Eukaryota</taxon>
        <taxon>Viridiplantae</taxon>
        <taxon>Streptophyta</taxon>
        <taxon>Embryophyta</taxon>
        <taxon>Tracheophyta</taxon>
        <taxon>Spermatophyta</taxon>
        <taxon>Magnoliopsida</taxon>
        <taxon>eudicotyledons</taxon>
        <taxon>Gunneridae</taxon>
        <taxon>Pentapetalae</taxon>
        <taxon>rosids</taxon>
        <taxon>fabids</taxon>
        <taxon>Malpighiales</taxon>
        <taxon>Euphorbiaceae</taxon>
        <taxon>Crotonoideae</taxon>
        <taxon>Micrandreae</taxon>
        <taxon>Hevea</taxon>
    </lineage>
</organism>
<comment type="similarity">
    <text evidence="1">Belongs to the PP2C family.</text>
</comment>
<protein>
    <recommendedName>
        <fullName evidence="1">Protein phosphatase</fullName>
        <ecNumber evidence="1">3.1.3.16</ecNumber>
    </recommendedName>
</protein>
<dbReference type="PANTHER" id="PTHR12320:SF1">
    <property type="entry name" value="PROTEIN PHOSPHATASE PTC7 HOMOLOG"/>
    <property type="match status" value="1"/>
</dbReference>
<evidence type="ECO:0000256" key="1">
    <source>
        <dbReference type="RuleBase" id="RU366020"/>
    </source>
</evidence>
<comment type="catalytic activity">
    <reaction evidence="1">
        <text>O-phospho-L-seryl-[protein] + H2O = L-seryl-[protein] + phosphate</text>
        <dbReference type="Rhea" id="RHEA:20629"/>
        <dbReference type="Rhea" id="RHEA-COMP:9863"/>
        <dbReference type="Rhea" id="RHEA-COMP:11604"/>
        <dbReference type="ChEBI" id="CHEBI:15377"/>
        <dbReference type="ChEBI" id="CHEBI:29999"/>
        <dbReference type="ChEBI" id="CHEBI:43474"/>
        <dbReference type="ChEBI" id="CHEBI:83421"/>
        <dbReference type="EC" id="3.1.3.16"/>
    </reaction>
</comment>
<dbReference type="PANTHER" id="PTHR12320">
    <property type="entry name" value="PROTEIN PHOSPHATASE 2C"/>
    <property type="match status" value="1"/>
</dbReference>
<keyword evidence="1" id="KW-0460">Magnesium</keyword>
<comment type="catalytic activity">
    <reaction evidence="1">
        <text>O-phospho-L-threonyl-[protein] + H2O = L-threonyl-[protein] + phosphate</text>
        <dbReference type="Rhea" id="RHEA:47004"/>
        <dbReference type="Rhea" id="RHEA-COMP:11060"/>
        <dbReference type="Rhea" id="RHEA-COMP:11605"/>
        <dbReference type="ChEBI" id="CHEBI:15377"/>
        <dbReference type="ChEBI" id="CHEBI:30013"/>
        <dbReference type="ChEBI" id="CHEBI:43474"/>
        <dbReference type="ChEBI" id="CHEBI:61977"/>
        <dbReference type="EC" id="3.1.3.16"/>
    </reaction>
</comment>
<dbReference type="Gene3D" id="3.60.40.10">
    <property type="entry name" value="PPM-type phosphatase domain"/>
    <property type="match status" value="2"/>
</dbReference>
<comment type="caution">
    <text evidence="3">The sequence shown here is derived from an EMBL/GenBank/DDBJ whole genome shotgun (WGS) entry which is preliminary data.</text>
</comment>
<dbReference type="SMART" id="SM00332">
    <property type="entry name" value="PP2Cc"/>
    <property type="match status" value="1"/>
</dbReference>
<dbReference type="Proteomes" id="UP001174677">
    <property type="component" value="Chromosome 17"/>
</dbReference>
<evidence type="ECO:0000313" key="3">
    <source>
        <dbReference type="EMBL" id="KAJ9141485.1"/>
    </source>
</evidence>
<gene>
    <name evidence="3" type="ORF">P3X46_032021</name>
</gene>
<name>A0ABQ9KNL9_HEVBR</name>
<dbReference type="EMBL" id="JARPOI010000017">
    <property type="protein sequence ID" value="KAJ9141485.1"/>
    <property type="molecule type" value="Genomic_DNA"/>
</dbReference>
<comment type="cofactor">
    <cofactor evidence="1">
        <name>Mg(2+)</name>
        <dbReference type="ChEBI" id="CHEBI:18420"/>
    </cofactor>
</comment>
<keyword evidence="1" id="KW-0464">Manganese</keyword>
<reference evidence="3" key="1">
    <citation type="journal article" date="2023" name="Plant Biotechnol. J.">
        <title>Chromosome-level wild Hevea brasiliensis genome provides new tools for genomic-assisted breeding and valuable loci to elevate rubber yield.</title>
        <authorList>
            <person name="Cheng H."/>
            <person name="Song X."/>
            <person name="Hu Y."/>
            <person name="Wu T."/>
            <person name="Yang Q."/>
            <person name="An Z."/>
            <person name="Feng S."/>
            <person name="Deng Z."/>
            <person name="Wu W."/>
            <person name="Zeng X."/>
            <person name="Tu M."/>
            <person name="Wang X."/>
            <person name="Huang H."/>
        </authorList>
    </citation>
    <scope>NUCLEOTIDE SEQUENCE</scope>
    <source>
        <strain evidence="3">MT/VB/25A 57/8</strain>
    </source>
</reference>
<dbReference type="Pfam" id="PF07228">
    <property type="entry name" value="SpoIIE"/>
    <property type="match status" value="1"/>
</dbReference>
<dbReference type="InterPro" id="IPR001932">
    <property type="entry name" value="PPM-type_phosphatase-like_dom"/>
</dbReference>
<sequence length="756" mass="81572">MADAVIARSLSFCSCFHPFFLSPKPILLPSLPTASKRTSSSKILSSQKSSSSSSSSFHDAVSGDYGIVSTSEHSDGSVSEGFGIVSISEHSDGSVLFRFGEISKNVQMGKEEIVVDDCVDEFELGGEGSDTDHTNGMSEELLEDSILDGESSDGNNVNVLEMINFKILTPPANQSELDGVVEVETIGRNSNVTSSAIDSELDIVFSEEEVSQEDSISEGEIVSELVESDVEVPNNVALQAETKENNEVQVMHLSSGRQEHSMQQHTEANKMTVHEGSSRDIVEVLPDSASFEAKIILDDEPTCDAVDEEPTHMAVNEEPTHIAVDEEPTPKAVNEEPTHIAVDEELTHKAVDEETTRNAVDDEPIRNAVDEEPAQLVVDEEPTHKAVDGKPTSNVADEEPTSIQMHKESTHNTVDEESTHIAIDEEPTPKAVDEERTRVAVDEETINVEVVESSKMLEGNLPSSNWVEEIAGGDYSSNNADMAVPHVEESQMRVATLPMEEISMSGFFMFCGAASLPHPSKALTGGEDAYFVDKNWLGIADGVGQWSLEGTNAGLYAQELINNCGKIVVDSKSTLITNPVQVLDKAAMETKSLGSSTALVAYFDGQALHVANIGDSGFLIIRNGTVFKKSSPMVHEFNFPLQIEKGDNPSELVEEYKIDLHEGDIVIIATDGLFDNLYNQEIASIISKSLEASLKLQEIAELLAVSAQEVGQSSSIRSPFADAAQAAGYVGYTGGKLDDVTVILSLVQKRSTSTVQ</sequence>
<dbReference type="EC" id="3.1.3.16" evidence="1"/>
<keyword evidence="1" id="KW-0378">Hydrolase</keyword>
<keyword evidence="4" id="KW-1185">Reference proteome</keyword>
<feature type="domain" description="PPM-type phosphatase" evidence="2">
    <location>
        <begin position="510"/>
        <end position="747"/>
    </location>
</feature>
<dbReference type="PROSITE" id="PS51746">
    <property type="entry name" value="PPM_2"/>
    <property type="match status" value="1"/>
</dbReference>
<keyword evidence="1" id="KW-0904">Protein phosphatase</keyword>
<evidence type="ECO:0000259" key="2">
    <source>
        <dbReference type="PROSITE" id="PS51746"/>
    </source>
</evidence>
<keyword evidence="1" id="KW-0479">Metal-binding</keyword>